<dbReference type="PANTHER" id="PTHR13179:SF8">
    <property type="entry name" value="GATOR COMPLEX PROTEIN DEPDC5"/>
    <property type="match status" value="1"/>
</dbReference>
<dbReference type="Pfam" id="PF12257">
    <property type="entry name" value="IML1"/>
    <property type="match status" value="1"/>
</dbReference>
<name>A0AAV5VPF7_9BILA</name>
<evidence type="ECO:0000313" key="4">
    <source>
        <dbReference type="Proteomes" id="UP001432322"/>
    </source>
</evidence>
<comment type="caution">
    <text evidence="3">The sequence shown here is derived from an EMBL/GenBank/DDBJ whole genome shotgun (WGS) entry which is preliminary data.</text>
</comment>
<feature type="compositionally biased region" description="Polar residues" evidence="1">
    <location>
        <begin position="1000"/>
        <end position="1027"/>
    </location>
</feature>
<feature type="non-terminal residue" evidence="3">
    <location>
        <position position="1027"/>
    </location>
</feature>
<evidence type="ECO:0000313" key="3">
    <source>
        <dbReference type="EMBL" id="GMT20552.1"/>
    </source>
</evidence>
<dbReference type="GO" id="GO:1990130">
    <property type="term" value="C:GATOR1 complex"/>
    <property type="evidence" value="ECO:0007669"/>
    <property type="project" value="TreeGrafter"/>
</dbReference>
<proteinExistence type="predicted"/>
<feature type="compositionally biased region" description="Low complexity" evidence="1">
    <location>
        <begin position="757"/>
        <end position="769"/>
    </location>
</feature>
<feature type="region of interest" description="Disordered" evidence="1">
    <location>
        <begin position="94"/>
        <end position="140"/>
    </location>
</feature>
<dbReference type="EMBL" id="BTSY01000003">
    <property type="protein sequence ID" value="GMT20552.1"/>
    <property type="molecule type" value="Genomic_DNA"/>
</dbReference>
<feature type="compositionally biased region" description="Acidic residues" evidence="1">
    <location>
        <begin position="945"/>
        <end position="958"/>
    </location>
</feature>
<dbReference type="GO" id="GO:0005096">
    <property type="term" value="F:GTPase activator activity"/>
    <property type="evidence" value="ECO:0007669"/>
    <property type="project" value="InterPro"/>
</dbReference>
<dbReference type="InterPro" id="IPR027244">
    <property type="entry name" value="IML1"/>
</dbReference>
<feature type="compositionally biased region" description="Low complexity" evidence="1">
    <location>
        <begin position="122"/>
        <end position="136"/>
    </location>
</feature>
<dbReference type="AlphaFoldDB" id="A0AAV5VPF7"/>
<feature type="non-terminal residue" evidence="3">
    <location>
        <position position="1"/>
    </location>
</feature>
<feature type="compositionally biased region" description="Basic and acidic residues" evidence="1">
    <location>
        <begin position="900"/>
        <end position="909"/>
    </location>
</feature>
<feature type="compositionally biased region" description="Basic and acidic residues" evidence="1">
    <location>
        <begin position="830"/>
        <end position="886"/>
    </location>
</feature>
<evidence type="ECO:0000259" key="2">
    <source>
        <dbReference type="Pfam" id="PF12257"/>
    </source>
</evidence>
<accession>A0AAV5VPF7</accession>
<sequence length="1027" mass="115358">LTPKVVERGHLRRPHPIPVVPTSTTTEEEEEPPPPSPMTPKKVLELPETFSVRVMFHSTGRPPCDQSGARVVVSNDMLPIAPGSFAYLHVASSVDEDNDDKSTEEEEEDDEVLVEINDPLGSPGKNSLDSSSSSRSKPAEKQHLVIRVDALFNSPREKTISLARDAFPQGLLANIRQGSTHVLSIAKKEEVALDNIQLTFKETYVSRSDMWLYRNRLIGQCAYLEGNLNFMKISTRVSDMWMKGENQSCGYVSEDTRVVFRSSSSVVLIYIQVSCEMWLLDPQGDLYIEKCIKGFLHDLFNYWKKNNCSHYVSIVLCSRFYFLDGEKNEQLRERLGPANCDHRGRYFKDFYKLIVQNEHYDDWMHVIGKVKLAWMDYEESCLKEISRALKGVEYDMKNVEISTAADGNFLPSLNMSMNAFCMYHTDRRFETTGQQIMFVTPGGGVFNVDRNTVDRTKQRVIDMGISLDLVCLGEQPLHAVPLFVFHNHSGGGKESYFIPHWMNYSYYKMPRRTAITINFRPRITLPEAFMNARPSLYLQPVWRGDLDMENHDEVAFASLLSTGRLGETGNVFDSICDELGLMRRTPYEQMIKMGNNPAKERVFSTPQPDRILGSSLDNAITQMEAKKRMNHLNTGVSGSLDCGSLFEPARGLGVTRLRRGGTPFASSSFSVDSHQATLNPFHPEDFYVRVSSNRRRWIHVFPVDESGKSKLAHHYVEGKSVVHVRQAVADEPPDSNSPILGAAGPAAAAIAVAGPMAGLSPSPSPSNHHSPTRAAHLRETRATSPLVSSLHSSAPTPLPTRGDLSTLVGFDREQPIDEEDPDSLESELAEMERERKDEERREMERRREERRKEEENGDRRDERRREERTMNGREEEMRREEMRRGGGDGPSRSNGNGRNGDFDRRRKEGGLVNMMGAGDVGYVEEIDLGLEEDDFSLTSPPSSAMEEEEGEAEGEQTTEESITPDGPEGEPDLPVDMPLPPHLSETTSPPTPPRSETESVRNVPQTHTPHPNAVAESSSLTEHSPLG</sequence>
<organism evidence="3 4">
    <name type="scientific">Pristionchus fissidentatus</name>
    <dbReference type="NCBI Taxonomy" id="1538716"/>
    <lineage>
        <taxon>Eukaryota</taxon>
        <taxon>Metazoa</taxon>
        <taxon>Ecdysozoa</taxon>
        <taxon>Nematoda</taxon>
        <taxon>Chromadorea</taxon>
        <taxon>Rhabditida</taxon>
        <taxon>Rhabditina</taxon>
        <taxon>Diplogasteromorpha</taxon>
        <taxon>Diplogasteroidea</taxon>
        <taxon>Neodiplogasteridae</taxon>
        <taxon>Pristionchus</taxon>
    </lineage>
</organism>
<dbReference type="GO" id="GO:0034198">
    <property type="term" value="P:cellular response to amino acid starvation"/>
    <property type="evidence" value="ECO:0007669"/>
    <property type="project" value="TreeGrafter"/>
</dbReference>
<feature type="domain" description="Vacuolar membrane-associated protein Iml1 N-terminal" evidence="2">
    <location>
        <begin position="196"/>
        <end position="485"/>
    </location>
</feature>
<feature type="compositionally biased region" description="Acidic residues" evidence="1">
    <location>
        <begin position="94"/>
        <end position="113"/>
    </location>
</feature>
<gene>
    <name evidence="3" type="ORF">PFISCL1PPCAC_11849</name>
</gene>
<reference evidence="3" key="1">
    <citation type="submission" date="2023-10" db="EMBL/GenBank/DDBJ databases">
        <title>Genome assembly of Pristionchus species.</title>
        <authorList>
            <person name="Yoshida K."/>
            <person name="Sommer R.J."/>
        </authorList>
    </citation>
    <scope>NUCLEOTIDE SEQUENCE</scope>
    <source>
        <strain evidence="3">RS5133</strain>
    </source>
</reference>
<feature type="region of interest" description="Disordered" evidence="1">
    <location>
        <begin position="1"/>
        <end position="42"/>
    </location>
</feature>
<feature type="compositionally biased region" description="Acidic residues" evidence="1">
    <location>
        <begin position="922"/>
        <end position="935"/>
    </location>
</feature>
<feature type="compositionally biased region" description="Polar residues" evidence="1">
    <location>
        <begin position="782"/>
        <end position="795"/>
    </location>
</feature>
<dbReference type="InterPro" id="IPR048255">
    <property type="entry name" value="IML1_N"/>
</dbReference>
<keyword evidence="4" id="KW-1185">Reference proteome</keyword>
<protein>
    <recommendedName>
        <fullName evidence="2">Vacuolar membrane-associated protein Iml1 N-terminal domain-containing protein</fullName>
    </recommendedName>
</protein>
<dbReference type="GO" id="GO:0010508">
    <property type="term" value="P:positive regulation of autophagy"/>
    <property type="evidence" value="ECO:0007669"/>
    <property type="project" value="TreeGrafter"/>
</dbReference>
<feature type="region of interest" description="Disordered" evidence="1">
    <location>
        <begin position="757"/>
        <end position="1027"/>
    </location>
</feature>
<dbReference type="PANTHER" id="PTHR13179">
    <property type="entry name" value="DEP DOMAIN CONTAINING PROTEIN 5"/>
    <property type="match status" value="1"/>
</dbReference>
<dbReference type="Proteomes" id="UP001432322">
    <property type="component" value="Unassembled WGS sequence"/>
</dbReference>
<dbReference type="GO" id="GO:0005765">
    <property type="term" value="C:lysosomal membrane"/>
    <property type="evidence" value="ECO:0007669"/>
    <property type="project" value="TreeGrafter"/>
</dbReference>
<evidence type="ECO:0000256" key="1">
    <source>
        <dbReference type="SAM" id="MobiDB-lite"/>
    </source>
</evidence>
<feature type="compositionally biased region" description="Acidic residues" evidence="1">
    <location>
        <begin position="816"/>
        <end position="829"/>
    </location>
</feature>
<dbReference type="GO" id="GO:1904262">
    <property type="term" value="P:negative regulation of TORC1 signaling"/>
    <property type="evidence" value="ECO:0007669"/>
    <property type="project" value="TreeGrafter"/>
</dbReference>